<reference evidence="2 3" key="1">
    <citation type="submission" date="2021-01" db="EMBL/GenBank/DDBJ databases">
        <title>Whole genome shotgun sequence of Planobispora siamensis NBRC 107568.</title>
        <authorList>
            <person name="Komaki H."/>
            <person name="Tamura T."/>
        </authorList>
    </citation>
    <scope>NUCLEOTIDE SEQUENCE [LARGE SCALE GENOMIC DNA]</scope>
    <source>
        <strain evidence="2 3">NBRC 107568</strain>
    </source>
</reference>
<sequence length="113" mass="11556">MDPTLIAGEPGTDPVLITREPGTDSAFVTGEAGTAFRPAVEESGAHLGSAGREPALTAVVVMSRRPGMVVKIDRAVTRHLVPALRTAATAADSVRGPEAREGVESVRPGEAGT</sequence>
<dbReference type="AlphaFoldDB" id="A0A8J3SFS6"/>
<name>A0A8J3SFS6_9ACTN</name>
<keyword evidence="3" id="KW-1185">Reference proteome</keyword>
<accession>A0A8J3SFS6</accession>
<dbReference type="EMBL" id="BOOJ01000024">
    <property type="protein sequence ID" value="GIH92112.1"/>
    <property type="molecule type" value="Genomic_DNA"/>
</dbReference>
<proteinExistence type="predicted"/>
<evidence type="ECO:0000313" key="3">
    <source>
        <dbReference type="Proteomes" id="UP000619788"/>
    </source>
</evidence>
<protein>
    <submittedName>
        <fullName evidence="2">Uncharacterized protein</fullName>
    </submittedName>
</protein>
<evidence type="ECO:0000313" key="2">
    <source>
        <dbReference type="EMBL" id="GIH92112.1"/>
    </source>
</evidence>
<feature type="region of interest" description="Disordered" evidence="1">
    <location>
        <begin position="1"/>
        <end position="20"/>
    </location>
</feature>
<organism evidence="2 3">
    <name type="scientific">Planobispora siamensis</name>
    <dbReference type="NCBI Taxonomy" id="936338"/>
    <lineage>
        <taxon>Bacteria</taxon>
        <taxon>Bacillati</taxon>
        <taxon>Actinomycetota</taxon>
        <taxon>Actinomycetes</taxon>
        <taxon>Streptosporangiales</taxon>
        <taxon>Streptosporangiaceae</taxon>
        <taxon>Planobispora</taxon>
    </lineage>
</organism>
<feature type="region of interest" description="Disordered" evidence="1">
    <location>
        <begin position="87"/>
        <end position="113"/>
    </location>
</feature>
<evidence type="ECO:0000256" key="1">
    <source>
        <dbReference type="SAM" id="MobiDB-lite"/>
    </source>
</evidence>
<comment type="caution">
    <text evidence="2">The sequence shown here is derived from an EMBL/GenBank/DDBJ whole genome shotgun (WGS) entry which is preliminary data.</text>
</comment>
<dbReference type="Proteomes" id="UP000619788">
    <property type="component" value="Unassembled WGS sequence"/>
</dbReference>
<feature type="compositionally biased region" description="Basic and acidic residues" evidence="1">
    <location>
        <begin position="95"/>
        <end position="104"/>
    </location>
</feature>
<gene>
    <name evidence="2" type="ORF">Psi01_27420</name>
</gene>